<dbReference type="InterPro" id="IPR041479">
    <property type="entry name" value="TetR_CgmR_C"/>
</dbReference>
<dbReference type="Pfam" id="PF17937">
    <property type="entry name" value="TetR_C_28"/>
    <property type="match status" value="1"/>
</dbReference>
<evidence type="ECO:0000256" key="1">
    <source>
        <dbReference type="ARBA" id="ARBA00023125"/>
    </source>
</evidence>
<dbReference type="PROSITE" id="PS50977">
    <property type="entry name" value="HTH_TETR_2"/>
    <property type="match status" value="1"/>
</dbReference>
<accession>A0A8J3H885</accession>
<proteinExistence type="predicted"/>
<protein>
    <submittedName>
        <fullName evidence="4">TetR family transcriptional regulator</fullName>
    </submittedName>
</protein>
<feature type="domain" description="HTH tetR-type" evidence="3">
    <location>
        <begin position="6"/>
        <end position="66"/>
    </location>
</feature>
<evidence type="ECO:0000313" key="4">
    <source>
        <dbReference type="EMBL" id="GHG97727.1"/>
    </source>
</evidence>
<keyword evidence="1 2" id="KW-0238">DNA-binding</keyword>
<evidence type="ECO:0000313" key="5">
    <source>
        <dbReference type="Proteomes" id="UP000611500"/>
    </source>
</evidence>
<evidence type="ECO:0000259" key="3">
    <source>
        <dbReference type="PROSITE" id="PS50977"/>
    </source>
</evidence>
<sequence length="196" mass="21554">MGRRKRIDRDGILTAVEAVIRDLGPSRLTIEAVAEKAGISKASVLYDFKTKRQLLAAYVARQIDTKTALRAEQVAQAVGCTHPWLSALLDEAEKPPSEEEISGAVQLTASMGADDSCRTQMNAFFDAEIARIREEAADPRCAMLAWLALHGMMSMEYMGFHRFDAPLRHQVLEDIRNLIGPETPPAPADTPPTPQP</sequence>
<dbReference type="Gene3D" id="1.10.357.10">
    <property type="entry name" value="Tetracycline Repressor, domain 2"/>
    <property type="match status" value="1"/>
</dbReference>
<name>A0A8J3H885_9RHOB</name>
<keyword evidence="5" id="KW-1185">Reference proteome</keyword>
<comment type="caution">
    <text evidence="4">The sequence shown here is derived from an EMBL/GenBank/DDBJ whole genome shotgun (WGS) entry which is preliminary data.</text>
</comment>
<gene>
    <name evidence="4" type="ORF">GCM10010961_32650</name>
</gene>
<dbReference type="EMBL" id="BNAP01000019">
    <property type="protein sequence ID" value="GHG97727.1"/>
    <property type="molecule type" value="Genomic_DNA"/>
</dbReference>
<organism evidence="4 5">
    <name type="scientific">Pseudodonghicola xiamenensis</name>
    <dbReference type="NCBI Taxonomy" id="337702"/>
    <lineage>
        <taxon>Bacteria</taxon>
        <taxon>Pseudomonadati</taxon>
        <taxon>Pseudomonadota</taxon>
        <taxon>Alphaproteobacteria</taxon>
        <taxon>Rhodobacterales</taxon>
        <taxon>Paracoccaceae</taxon>
        <taxon>Pseudodonghicola</taxon>
    </lineage>
</organism>
<dbReference type="SUPFAM" id="SSF46689">
    <property type="entry name" value="Homeodomain-like"/>
    <property type="match status" value="1"/>
</dbReference>
<dbReference type="InterPro" id="IPR001647">
    <property type="entry name" value="HTH_TetR"/>
</dbReference>
<dbReference type="AlphaFoldDB" id="A0A8J3H885"/>
<dbReference type="GO" id="GO:0003677">
    <property type="term" value="F:DNA binding"/>
    <property type="evidence" value="ECO:0007669"/>
    <property type="project" value="UniProtKB-UniRule"/>
</dbReference>
<reference evidence="4" key="2">
    <citation type="submission" date="2020-09" db="EMBL/GenBank/DDBJ databases">
        <authorList>
            <person name="Sun Q."/>
            <person name="Zhou Y."/>
        </authorList>
    </citation>
    <scope>NUCLEOTIDE SEQUENCE</scope>
    <source>
        <strain evidence="4">CGMCC 1.7081</strain>
    </source>
</reference>
<dbReference type="Proteomes" id="UP000611500">
    <property type="component" value="Unassembled WGS sequence"/>
</dbReference>
<reference evidence="4" key="1">
    <citation type="journal article" date="2014" name="Int. J. Syst. Evol. Microbiol.">
        <title>Complete genome sequence of Corynebacterium casei LMG S-19264T (=DSM 44701T), isolated from a smear-ripened cheese.</title>
        <authorList>
            <consortium name="US DOE Joint Genome Institute (JGI-PGF)"/>
            <person name="Walter F."/>
            <person name="Albersmeier A."/>
            <person name="Kalinowski J."/>
            <person name="Ruckert C."/>
        </authorList>
    </citation>
    <scope>NUCLEOTIDE SEQUENCE</scope>
    <source>
        <strain evidence="4">CGMCC 1.7081</strain>
    </source>
</reference>
<evidence type="ECO:0000256" key="2">
    <source>
        <dbReference type="PROSITE-ProRule" id="PRU00335"/>
    </source>
</evidence>
<dbReference type="RefSeq" id="WP_051312608.1">
    <property type="nucleotide sequence ID" value="NZ_BNAP01000019.1"/>
</dbReference>
<dbReference type="Pfam" id="PF00440">
    <property type="entry name" value="TetR_N"/>
    <property type="match status" value="1"/>
</dbReference>
<dbReference type="InterPro" id="IPR009057">
    <property type="entry name" value="Homeodomain-like_sf"/>
</dbReference>
<feature type="DNA-binding region" description="H-T-H motif" evidence="2">
    <location>
        <begin position="29"/>
        <end position="48"/>
    </location>
</feature>